<feature type="region of interest" description="Disordered" evidence="1">
    <location>
        <begin position="1"/>
        <end position="23"/>
    </location>
</feature>
<name>A0A8I0GX56_XANCI</name>
<feature type="non-terminal residue" evidence="2">
    <location>
        <position position="1"/>
    </location>
</feature>
<organism evidence="2 3">
    <name type="scientific">Xanthomonas citri pv. citri</name>
    <dbReference type="NCBI Taxonomy" id="611301"/>
    <lineage>
        <taxon>Bacteria</taxon>
        <taxon>Pseudomonadati</taxon>
        <taxon>Pseudomonadota</taxon>
        <taxon>Gammaproteobacteria</taxon>
        <taxon>Lysobacterales</taxon>
        <taxon>Lysobacteraceae</taxon>
        <taxon>Xanthomonas</taxon>
    </lineage>
</organism>
<evidence type="ECO:0000313" key="2">
    <source>
        <dbReference type="EMBL" id="MBD4335944.1"/>
    </source>
</evidence>
<accession>A0A8I0GX56</accession>
<comment type="caution">
    <text evidence="2">The sequence shown here is derived from an EMBL/GenBank/DDBJ whole genome shotgun (WGS) entry which is preliminary data.</text>
</comment>
<dbReference type="EMBL" id="JAABFR010000522">
    <property type="protein sequence ID" value="MBD4335944.1"/>
    <property type="molecule type" value="Genomic_DNA"/>
</dbReference>
<reference evidence="2" key="1">
    <citation type="submission" date="2020-01" db="EMBL/GenBank/DDBJ databases">
        <authorList>
            <person name="Richard D."/>
        </authorList>
    </citation>
    <scope>NUCLEOTIDE SEQUENCE</scope>
    <source>
        <strain evidence="2">JP541</strain>
    </source>
</reference>
<sequence length="77" mass="9086">SWFRGEGNWTQNQEHRDPESQKARDNTYNMLIEHTLNFNKDFGKHHVDAVVGTTYQHHEWEGLWASRLNFPMTGNGD</sequence>
<gene>
    <name evidence="2" type="ORF">GUH15_07715</name>
</gene>
<feature type="compositionally biased region" description="Basic and acidic residues" evidence="1">
    <location>
        <begin position="13"/>
        <end position="23"/>
    </location>
</feature>
<protein>
    <submittedName>
        <fullName evidence="2">Uncharacterized protein</fullName>
    </submittedName>
</protein>
<evidence type="ECO:0000256" key="1">
    <source>
        <dbReference type="SAM" id="MobiDB-lite"/>
    </source>
</evidence>
<feature type="non-terminal residue" evidence="2">
    <location>
        <position position="77"/>
    </location>
</feature>
<proteinExistence type="predicted"/>
<dbReference type="Proteomes" id="UP000653002">
    <property type="component" value="Unassembled WGS sequence"/>
</dbReference>
<evidence type="ECO:0000313" key="3">
    <source>
        <dbReference type="Proteomes" id="UP000653002"/>
    </source>
</evidence>
<dbReference type="AlphaFoldDB" id="A0A8I0GX56"/>